<dbReference type="Proteomes" id="UP000827872">
    <property type="component" value="Linkage Group LG13"/>
</dbReference>
<comment type="caution">
    <text evidence="1">The sequence shown here is derived from an EMBL/GenBank/DDBJ whole genome shotgun (WGS) entry which is preliminary data.</text>
</comment>
<protein>
    <submittedName>
        <fullName evidence="1">Uncharacterized protein</fullName>
    </submittedName>
</protein>
<keyword evidence="2" id="KW-1185">Reference proteome</keyword>
<proteinExistence type="predicted"/>
<gene>
    <name evidence="1" type="ORF">K3G42_015389</name>
</gene>
<dbReference type="EMBL" id="CM037626">
    <property type="protein sequence ID" value="KAH8012203.1"/>
    <property type="molecule type" value="Genomic_DNA"/>
</dbReference>
<evidence type="ECO:0000313" key="1">
    <source>
        <dbReference type="EMBL" id="KAH8012203.1"/>
    </source>
</evidence>
<reference evidence="1" key="1">
    <citation type="submission" date="2021-08" db="EMBL/GenBank/DDBJ databases">
        <title>The first chromosome-level gecko genome reveals the dynamic sex chromosomes of Neotropical dwarf geckos (Sphaerodactylidae: Sphaerodactylus).</title>
        <authorList>
            <person name="Pinto B.J."/>
            <person name="Keating S.E."/>
            <person name="Gamble T."/>
        </authorList>
    </citation>
    <scope>NUCLEOTIDE SEQUENCE</scope>
    <source>
        <strain evidence="1">TG3544</strain>
    </source>
</reference>
<sequence>MLTPIHLTFAPAGGEGKCSANGPSLTWCEILSLDGSHSRQRGAYKRIKVGTGGKSCPGLVSVPIINLMIWVAIRKAKEPCSSLIVGLNLWGENPLDRETPHNGDLYKPTFAELC</sequence>
<organism evidence="1 2">
    <name type="scientific">Sphaerodactylus townsendi</name>
    <dbReference type="NCBI Taxonomy" id="933632"/>
    <lineage>
        <taxon>Eukaryota</taxon>
        <taxon>Metazoa</taxon>
        <taxon>Chordata</taxon>
        <taxon>Craniata</taxon>
        <taxon>Vertebrata</taxon>
        <taxon>Euteleostomi</taxon>
        <taxon>Lepidosauria</taxon>
        <taxon>Squamata</taxon>
        <taxon>Bifurcata</taxon>
        <taxon>Gekkota</taxon>
        <taxon>Sphaerodactylidae</taxon>
        <taxon>Sphaerodactylus</taxon>
    </lineage>
</organism>
<name>A0ACB8FZW9_9SAUR</name>
<evidence type="ECO:0000313" key="2">
    <source>
        <dbReference type="Proteomes" id="UP000827872"/>
    </source>
</evidence>
<accession>A0ACB8FZW9</accession>